<evidence type="ECO:0000313" key="2">
    <source>
        <dbReference type="EMBL" id="KAJ8314953.1"/>
    </source>
</evidence>
<keyword evidence="3" id="KW-1185">Reference proteome</keyword>
<gene>
    <name evidence="2" type="ORF">KUTeg_007103</name>
</gene>
<dbReference type="EMBL" id="JARBDR010000337">
    <property type="protein sequence ID" value="KAJ8314953.1"/>
    <property type="molecule type" value="Genomic_DNA"/>
</dbReference>
<protein>
    <recommendedName>
        <fullName evidence="1">Reverse transcriptase domain-containing protein</fullName>
    </recommendedName>
</protein>
<dbReference type="PANTHER" id="PTHR21301:SF10">
    <property type="entry name" value="REVERSE TRANSCRIPTASE DOMAIN-CONTAINING PROTEIN"/>
    <property type="match status" value="1"/>
</dbReference>
<proteinExistence type="predicted"/>
<dbReference type="InterPro" id="IPR000477">
    <property type="entry name" value="RT_dom"/>
</dbReference>
<feature type="domain" description="Reverse transcriptase" evidence="1">
    <location>
        <begin position="1"/>
        <end position="243"/>
    </location>
</feature>
<evidence type="ECO:0000313" key="3">
    <source>
        <dbReference type="Proteomes" id="UP001217089"/>
    </source>
</evidence>
<organism evidence="2 3">
    <name type="scientific">Tegillarca granosa</name>
    <name type="common">Malaysian cockle</name>
    <name type="synonym">Anadara granosa</name>
    <dbReference type="NCBI Taxonomy" id="220873"/>
    <lineage>
        <taxon>Eukaryota</taxon>
        <taxon>Metazoa</taxon>
        <taxon>Spiralia</taxon>
        <taxon>Lophotrochozoa</taxon>
        <taxon>Mollusca</taxon>
        <taxon>Bivalvia</taxon>
        <taxon>Autobranchia</taxon>
        <taxon>Pteriomorphia</taxon>
        <taxon>Arcoida</taxon>
        <taxon>Arcoidea</taxon>
        <taxon>Arcidae</taxon>
        <taxon>Tegillarca</taxon>
    </lineage>
</organism>
<sequence>MPYLYWIPKLHKKPYKERYIAGSSKCTTKSLSVILTQILTVVKDGLQTYSDKVYSTSGINQMWILSSSKELLDHFVSNTLSSVKSIKSFDFSTLYTTIPHAKLKERLKQIIHFSFLYKNGKTRYKYLVLNRDSGYFVKHLTDCKQKYTEDTINKMLVFLIDNIFVVFGNIIFQQTIGIPVGTNCAPLLADLFLYSYESEFLQNLVKSGKKTVDKSFNYTYRYIDDVLSLNNQIWRICEYHLSK</sequence>
<evidence type="ECO:0000259" key="1">
    <source>
        <dbReference type="PROSITE" id="PS50878"/>
    </source>
</evidence>
<reference evidence="2 3" key="1">
    <citation type="submission" date="2022-12" db="EMBL/GenBank/DDBJ databases">
        <title>Chromosome-level genome of Tegillarca granosa.</title>
        <authorList>
            <person name="Kim J."/>
        </authorList>
    </citation>
    <scope>NUCLEOTIDE SEQUENCE [LARGE SCALE GENOMIC DNA]</scope>
    <source>
        <strain evidence="2">Teg-2019</strain>
        <tissue evidence="2">Adductor muscle</tissue>
    </source>
</reference>
<name>A0ABQ9FGY5_TEGGR</name>
<dbReference type="Proteomes" id="UP001217089">
    <property type="component" value="Unassembled WGS sequence"/>
</dbReference>
<accession>A0ABQ9FGY5</accession>
<dbReference type="PROSITE" id="PS50878">
    <property type="entry name" value="RT_POL"/>
    <property type="match status" value="1"/>
</dbReference>
<dbReference type="PANTHER" id="PTHR21301">
    <property type="entry name" value="REVERSE TRANSCRIPTASE"/>
    <property type="match status" value="1"/>
</dbReference>
<comment type="caution">
    <text evidence="2">The sequence shown here is derived from an EMBL/GenBank/DDBJ whole genome shotgun (WGS) entry which is preliminary data.</text>
</comment>